<gene>
    <name evidence="2" type="ORF">ASPGLDRAFT_34097</name>
</gene>
<dbReference type="GeneID" id="34460652"/>
<dbReference type="EMBL" id="KV878893">
    <property type="protein sequence ID" value="OJJ86203.1"/>
    <property type="molecule type" value="Genomic_DNA"/>
</dbReference>
<dbReference type="AlphaFoldDB" id="A0A1L9VQK3"/>
<dbReference type="OrthoDB" id="4494998at2759"/>
<evidence type="ECO:0000313" key="3">
    <source>
        <dbReference type="Proteomes" id="UP000184300"/>
    </source>
</evidence>
<evidence type="ECO:0000313" key="2">
    <source>
        <dbReference type="EMBL" id="OJJ86203.1"/>
    </source>
</evidence>
<sequence length="159" mass="18336">MLNAADLTLRLHRLTKHTNISADLDKRFSDPGPEFDPRIHVLPKWEELSMDTVDVELEFVREKWNGRLEQWDWERVREWSVDVGRALEEVCDDGSTETRNTGEGDTQQTDSTTEQHGADETNKQSLPKVDTTNKHDRSESDGDVPVKRRRSEPQAATEH</sequence>
<protein>
    <submittedName>
        <fullName evidence="2">Uncharacterized protein</fullName>
    </submittedName>
</protein>
<evidence type="ECO:0000256" key="1">
    <source>
        <dbReference type="SAM" id="MobiDB-lite"/>
    </source>
</evidence>
<feature type="compositionally biased region" description="Polar residues" evidence="1">
    <location>
        <begin position="97"/>
        <end position="115"/>
    </location>
</feature>
<reference evidence="3" key="1">
    <citation type="journal article" date="2017" name="Genome Biol.">
        <title>Comparative genomics reveals high biological diversity and specific adaptations in the industrially and medically important fungal genus Aspergillus.</title>
        <authorList>
            <person name="de Vries R.P."/>
            <person name="Riley R."/>
            <person name="Wiebenga A."/>
            <person name="Aguilar-Osorio G."/>
            <person name="Amillis S."/>
            <person name="Uchima C.A."/>
            <person name="Anderluh G."/>
            <person name="Asadollahi M."/>
            <person name="Askin M."/>
            <person name="Barry K."/>
            <person name="Battaglia E."/>
            <person name="Bayram O."/>
            <person name="Benocci T."/>
            <person name="Braus-Stromeyer S.A."/>
            <person name="Caldana C."/>
            <person name="Canovas D."/>
            <person name="Cerqueira G.C."/>
            <person name="Chen F."/>
            <person name="Chen W."/>
            <person name="Choi C."/>
            <person name="Clum A."/>
            <person name="Dos Santos R.A."/>
            <person name="Damasio A.R."/>
            <person name="Diallinas G."/>
            <person name="Emri T."/>
            <person name="Fekete E."/>
            <person name="Flipphi M."/>
            <person name="Freyberg S."/>
            <person name="Gallo A."/>
            <person name="Gournas C."/>
            <person name="Habgood R."/>
            <person name="Hainaut M."/>
            <person name="Harispe M.L."/>
            <person name="Henrissat B."/>
            <person name="Hilden K.S."/>
            <person name="Hope R."/>
            <person name="Hossain A."/>
            <person name="Karabika E."/>
            <person name="Karaffa L."/>
            <person name="Karanyi Z."/>
            <person name="Krasevec N."/>
            <person name="Kuo A."/>
            <person name="Kusch H."/>
            <person name="LaButti K."/>
            <person name="Lagendijk E.L."/>
            <person name="Lapidus A."/>
            <person name="Levasseur A."/>
            <person name="Lindquist E."/>
            <person name="Lipzen A."/>
            <person name="Logrieco A.F."/>
            <person name="MacCabe A."/>
            <person name="Maekelae M.R."/>
            <person name="Malavazi I."/>
            <person name="Melin P."/>
            <person name="Meyer V."/>
            <person name="Mielnichuk N."/>
            <person name="Miskei M."/>
            <person name="Molnar A.P."/>
            <person name="Mule G."/>
            <person name="Ngan C.Y."/>
            <person name="Orejas M."/>
            <person name="Orosz E."/>
            <person name="Ouedraogo J.P."/>
            <person name="Overkamp K.M."/>
            <person name="Park H.-S."/>
            <person name="Perrone G."/>
            <person name="Piumi F."/>
            <person name="Punt P.J."/>
            <person name="Ram A.F."/>
            <person name="Ramon A."/>
            <person name="Rauscher S."/>
            <person name="Record E."/>
            <person name="Riano-Pachon D.M."/>
            <person name="Robert V."/>
            <person name="Roehrig J."/>
            <person name="Ruller R."/>
            <person name="Salamov A."/>
            <person name="Salih N.S."/>
            <person name="Samson R.A."/>
            <person name="Sandor E."/>
            <person name="Sanguinetti M."/>
            <person name="Schuetze T."/>
            <person name="Sepcic K."/>
            <person name="Shelest E."/>
            <person name="Sherlock G."/>
            <person name="Sophianopoulou V."/>
            <person name="Squina F.M."/>
            <person name="Sun H."/>
            <person name="Susca A."/>
            <person name="Todd R.B."/>
            <person name="Tsang A."/>
            <person name="Unkles S.E."/>
            <person name="van de Wiele N."/>
            <person name="van Rossen-Uffink D."/>
            <person name="Oliveira J.V."/>
            <person name="Vesth T.C."/>
            <person name="Visser J."/>
            <person name="Yu J.-H."/>
            <person name="Zhou M."/>
            <person name="Andersen M.R."/>
            <person name="Archer D.B."/>
            <person name="Baker S.E."/>
            <person name="Benoit I."/>
            <person name="Brakhage A.A."/>
            <person name="Braus G.H."/>
            <person name="Fischer R."/>
            <person name="Frisvad J.C."/>
            <person name="Goldman G.H."/>
            <person name="Houbraken J."/>
            <person name="Oakley B."/>
            <person name="Pocsi I."/>
            <person name="Scazzocchio C."/>
            <person name="Seiboth B."/>
            <person name="vanKuyk P.A."/>
            <person name="Wortman J."/>
            <person name="Dyer P.S."/>
            <person name="Grigoriev I.V."/>
        </authorList>
    </citation>
    <scope>NUCLEOTIDE SEQUENCE [LARGE SCALE GENOMIC DNA]</scope>
    <source>
        <strain evidence="3">CBS 516.65</strain>
    </source>
</reference>
<dbReference type="Proteomes" id="UP000184300">
    <property type="component" value="Unassembled WGS sequence"/>
</dbReference>
<name>A0A1L9VQK3_ASPGL</name>
<dbReference type="RefSeq" id="XP_022402897.1">
    <property type="nucleotide sequence ID" value="XM_022544391.1"/>
</dbReference>
<feature type="region of interest" description="Disordered" evidence="1">
    <location>
        <begin position="89"/>
        <end position="159"/>
    </location>
</feature>
<feature type="compositionally biased region" description="Basic and acidic residues" evidence="1">
    <location>
        <begin position="131"/>
        <end position="146"/>
    </location>
</feature>
<dbReference type="VEuPathDB" id="FungiDB:ASPGLDRAFT_34097"/>
<accession>A0A1L9VQK3</accession>
<organism evidence="2 3">
    <name type="scientific">Aspergillus glaucus CBS 516.65</name>
    <dbReference type="NCBI Taxonomy" id="1160497"/>
    <lineage>
        <taxon>Eukaryota</taxon>
        <taxon>Fungi</taxon>
        <taxon>Dikarya</taxon>
        <taxon>Ascomycota</taxon>
        <taxon>Pezizomycotina</taxon>
        <taxon>Eurotiomycetes</taxon>
        <taxon>Eurotiomycetidae</taxon>
        <taxon>Eurotiales</taxon>
        <taxon>Aspergillaceae</taxon>
        <taxon>Aspergillus</taxon>
        <taxon>Aspergillus subgen. Aspergillus</taxon>
    </lineage>
</organism>
<proteinExistence type="predicted"/>
<keyword evidence="3" id="KW-1185">Reference proteome</keyword>